<dbReference type="RefSeq" id="WP_019402564.1">
    <property type="nucleotide sequence ID" value="NZ_JACIEN010000002.1"/>
</dbReference>
<keyword evidence="1" id="KW-0472">Membrane</keyword>
<dbReference type="EMBL" id="JACIEN010000002">
    <property type="protein sequence ID" value="MBB4017268.1"/>
    <property type="molecule type" value="Genomic_DNA"/>
</dbReference>
<keyword evidence="1" id="KW-0812">Transmembrane</keyword>
<reference evidence="3 4" key="1">
    <citation type="submission" date="2020-08" db="EMBL/GenBank/DDBJ databases">
        <title>Genomic Encyclopedia of Type Strains, Phase IV (KMG-IV): sequencing the most valuable type-strain genomes for metagenomic binning, comparative biology and taxonomic classification.</title>
        <authorList>
            <person name="Goeker M."/>
        </authorList>
    </citation>
    <scope>NUCLEOTIDE SEQUENCE [LARGE SCALE GENOMIC DNA]</scope>
    <source>
        <strain evidence="3 4">DSM 103737</strain>
    </source>
</reference>
<name>A0A840C0U1_9HYPH</name>
<evidence type="ECO:0000256" key="1">
    <source>
        <dbReference type="SAM" id="Phobius"/>
    </source>
</evidence>
<sequence length="88" mass="9559">MANGSLQRFLGGSPLSVLIKLIFLSVLVGAIMAFLGITPLGLIDGIVDFIRRVVGRGFAALHEVGQWLLYGAIIVVPVWLIVRLFGRR</sequence>
<organism evidence="3 4">
    <name type="scientific">Chelatococcus caeni</name>
    <dbReference type="NCBI Taxonomy" id="1348468"/>
    <lineage>
        <taxon>Bacteria</taxon>
        <taxon>Pseudomonadati</taxon>
        <taxon>Pseudomonadota</taxon>
        <taxon>Alphaproteobacteria</taxon>
        <taxon>Hyphomicrobiales</taxon>
        <taxon>Chelatococcaceae</taxon>
        <taxon>Chelatococcus</taxon>
    </lineage>
</organism>
<dbReference type="InterPro" id="IPR045594">
    <property type="entry name" value="DUF6460"/>
</dbReference>
<dbReference type="Pfam" id="PF20061">
    <property type="entry name" value="DUF6460"/>
    <property type="match status" value="1"/>
</dbReference>
<keyword evidence="1" id="KW-1133">Transmembrane helix</keyword>
<evidence type="ECO:0000259" key="2">
    <source>
        <dbReference type="Pfam" id="PF20061"/>
    </source>
</evidence>
<proteinExistence type="predicted"/>
<comment type="caution">
    <text evidence="3">The sequence shown here is derived from an EMBL/GenBank/DDBJ whole genome shotgun (WGS) entry which is preliminary data.</text>
</comment>
<dbReference type="AlphaFoldDB" id="A0A840C0U1"/>
<keyword evidence="4" id="KW-1185">Reference proteome</keyword>
<evidence type="ECO:0000313" key="3">
    <source>
        <dbReference type="EMBL" id="MBB4017268.1"/>
    </source>
</evidence>
<gene>
    <name evidence="3" type="ORF">GGR16_002297</name>
</gene>
<feature type="transmembrane region" description="Helical" evidence="1">
    <location>
        <begin position="21"/>
        <end position="47"/>
    </location>
</feature>
<accession>A0A840C0U1</accession>
<protein>
    <recommendedName>
        <fullName evidence="2">DUF6460 domain-containing protein</fullName>
    </recommendedName>
</protein>
<feature type="domain" description="DUF6460" evidence="2">
    <location>
        <begin position="55"/>
        <end position="87"/>
    </location>
</feature>
<feature type="transmembrane region" description="Helical" evidence="1">
    <location>
        <begin position="67"/>
        <end position="86"/>
    </location>
</feature>
<dbReference type="Proteomes" id="UP000577362">
    <property type="component" value="Unassembled WGS sequence"/>
</dbReference>
<evidence type="ECO:0000313" key="4">
    <source>
        <dbReference type="Proteomes" id="UP000577362"/>
    </source>
</evidence>